<evidence type="ECO:0000256" key="4">
    <source>
        <dbReference type="ARBA" id="ARBA00023110"/>
    </source>
</evidence>
<evidence type="ECO:0000256" key="6">
    <source>
        <dbReference type="ARBA" id="ARBA00023235"/>
    </source>
</evidence>
<evidence type="ECO:0000313" key="10">
    <source>
        <dbReference type="EMBL" id="MDT0617597.1"/>
    </source>
</evidence>
<dbReference type="InterPro" id="IPR027304">
    <property type="entry name" value="Trigger_fact/SurA_dom_sf"/>
</dbReference>
<feature type="domain" description="PpiC" evidence="9">
    <location>
        <begin position="291"/>
        <end position="390"/>
    </location>
</feature>
<dbReference type="EC" id="5.2.1.8" evidence="7"/>
<dbReference type="PROSITE" id="PS50198">
    <property type="entry name" value="PPIC_PPIASE_2"/>
    <property type="match status" value="2"/>
</dbReference>
<keyword evidence="2 7" id="KW-0677">Repeat</keyword>
<dbReference type="SUPFAM" id="SSF109998">
    <property type="entry name" value="Triger factor/SurA peptide-binding domain-like"/>
    <property type="match status" value="1"/>
</dbReference>
<comment type="subcellular location">
    <subcellularLocation>
        <location evidence="7">Periplasm</location>
    </subcellularLocation>
    <text evidence="7">Is capable of associating with the outer membrane.</text>
</comment>
<feature type="compositionally biased region" description="Basic and acidic residues" evidence="8">
    <location>
        <begin position="391"/>
        <end position="400"/>
    </location>
</feature>
<evidence type="ECO:0000259" key="9">
    <source>
        <dbReference type="PROSITE" id="PS50198"/>
    </source>
</evidence>
<dbReference type="GO" id="GO:0003755">
    <property type="term" value="F:peptidyl-prolyl cis-trans isomerase activity"/>
    <property type="evidence" value="ECO:0007669"/>
    <property type="project" value="UniProtKB-EC"/>
</dbReference>
<dbReference type="Pfam" id="PF00639">
    <property type="entry name" value="Rotamase"/>
    <property type="match status" value="2"/>
</dbReference>
<keyword evidence="5 7" id="KW-0143">Chaperone</keyword>
<dbReference type="InterPro" id="IPR000297">
    <property type="entry name" value="PPIase_PpiC"/>
</dbReference>
<keyword evidence="3 7" id="KW-0574">Periplasm</keyword>
<protein>
    <recommendedName>
        <fullName evidence="7">Chaperone SurA</fullName>
    </recommendedName>
    <alternativeName>
        <fullName evidence="7">Peptidyl-prolyl cis-trans isomerase SurA</fullName>
        <shortName evidence="7">PPIase SurA</shortName>
        <ecNumber evidence="7">5.2.1.8</ecNumber>
    </alternativeName>
    <alternativeName>
        <fullName evidence="7">Rotamase SurA</fullName>
    </alternativeName>
</protein>
<dbReference type="InterPro" id="IPR050280">
    <property type="entry name" value="OMP_Chaperone_SurA"/>
</dbReference>
<proteinExistence type="inferred from homology"/>
<organism evidence="10 11">
    <name type="scientific">Spectribacter acetivorans</name>
    <dbReference type="NCBI Taxonomy" id="3075603"/>
    <lineage>
        <taxon>Bacteria</taxon>
        <taxon>Pseudomonadati</taxon>
        <taxon>Pseudomonadota</taxon>
        <taxon>Gammaproteobacteria</taxon>
        <taxon>Salinisphaerales</taxon>
        <taxon>Salinisphaeraceae</taxon>
        <taxon>Spectribacter</taxon>
    </lineage>
</organism>
<gene>
    <name evidence="7" type="primary">surA</name>
    <name evidence="10" type="ORF">RM531_03850</name>
</gene>
<dbReference type="InterPro" id="IPR015391">
    <property type="entry name" value="SurA_N"/>
</dbReference>
<evidence type="ECO:0000256" key="2">
    <source>
        <dbReference type="ARBA" id="ARBA00022737"/>
    </source>
</evidence>
<keyword evidence="4 7" id="KW-0697">Rotamase</keyword>
<feature type="signal peptide" evidence="7">
    <location>
        <begin position="1"/>
        <end position="21"/>
    </location>
</feature>
<evidence type="ECO:0000313" key="11">
    <source>
        <dbReference type="Proteomes" id="UP001259982"/>
    </source>
</evidence>
<sequence length="441" mass="49570" precursor="true">MRLIRLALLMAATGLSLSPAAGVAQDSELDEIVAVVNDGLILESEMEGAVAQVRQRAGAQINNVPDEVVQSQVLEQLILRELQMQRANRAGLSVSDSELNQAVERMAAQNGMTGDQFMSSVRAEGLSVSAMRERLREQILIDKLKQREIAGRVVVTDEDVDRYLESESLRVQENREYRIRHILVSVSENASQSTIDAARDRVEELRERAQENDSFSELAVAHSDGQNALEGGDLGWLAGGFLPTLFSDVVPRLQPGEISEPFRGPSGFHLIQLADVRRTDGQQTASEDSVVKEYQARHILLELNEIRNNERAEAEAERLRKRVLAGDDFTQLARENSDDTSSANQGGELGWLQAESMSPPFAEQLRSLKPGETSKPFRTESGWHVLQMQDTRQRDLSQERRRQRARQALGRQKMQEESEIWLRKIRDEAFVDIRLEGYQDS</sequence>
<comment type="caution">
    <text evidence="10">The sequence shown here is derived from an EMBL/GenBank/DDBJ whole genome shotgun (WGS) entry which is preliminary data.</text>
</comment>
<evidence type="ECO:0000256" key="5">
    <source>
        <dbReference type="ARBA" id="ARBA00023186"/>
    </source>
</evidence>
<keyword evidence="6 7" id="KW-0413">Isomerase</keyword>
<dbReference type="Proteomes" id="UP001259982">
    <property type="component" value="Unassembled WGS sequence"/>
</dbReference>
<keyword evidence="1 7" id="KW-0732">Signal</keyword>
<dbReference type="Gene3D" id="3.10.50.40">
    <property type="match status" value="2"/>
</dbReference>
<dbReference type="InterPro" id="IPR023034">
    <property type="entry name" value="PPIase_SurA"/>
</dbReference>
<dbReference type="HAMAP" id="MF_01183">
    <property type="entry name" value="Chaperone_SurA"/>
    <property type="match status" value="1"/>
</dbReference>
<feature type="region of interest" description="Disordered" evidence="8">
    <location>
        <begin position="371"/>
        <end position="413"/>
    </location>
</feature>
<evidence type="ECO:0000256" key="8">
    <source>
        <dbReference type="SAM" id="MobiDB-lite"/>
    </source>
</evidence>
<comment type="function">
    <text evidence="7">Chaperone involved in the correct folding and assembly of outer membrane proteins. Recognizes specific patterns of aromatic residues and the orientation of their side chains, which are found more frequently in integral outer membrane proteins. May act in both early periplasmic and late outer membrane-associated steps of protein maturation.</text>
</comment>
<dbReference type="PANTHER" id="PTHR47637:SF1">
    <property type="entry name" value="CHAPERONE SURA"/>
    <property type="match status" value="1"/>
</dbReference>
<dbReference type="RefSeq" id="WP_311657450.1">
    <property type="nucleotide sequence ID" value="NZ_JAVRHY010000003.1"/>
</dbReference>
<dbReference type="SUPFAM" id="SSF54534">
    <property type="entry name" value="FKBP-like"/>
    <property type="match status" value="2"/>
</dbReference>
<dbReference type="Gene3D" id="1.10.4030.10">
    <property type="entry name" value="Porin chaperone SurA, peptide-binding domain"/>
    <property type="match status" value="1"/>
</dbReference>
<comment type="catalytic activity">
    <reaction evidence="7">
        <text>[protein]-peptidylproline (omega=180) = [protein]-peptidylproline (omega=0)</text>
        <dbReference type="Rhea" id="RHEA:16237"/>
        <dbReference type="Rhea" id="RHEA-COMP:10747"/>
        <dbReference type="Rhea" id="RHEA-COMP:10748"/>
        <dbReference type="ChEBI" id="CHEBI:83833"/>
        <dbReference type="ChEBI" id="CHEBI:83834"/>
        <dbReference type="EC" id="5.2.1.8"/>
    </reaction>
</comment>
<evidence type="ECO:0000256" key="3">
    <source>
        <dbReference type="ARBA" id="ARBA00022764"/>
    </source>
</evidence>
<keyword evidence="11" id="KW-1185">Reference proteome</keyword>
<reference evidence="10 11" key="1">
    <citation type="submission" date="2023-09" db="EMBL/GenBank/DDBJ databases">
        <authorList>
            <person name="Rey-Velasco X."/>
        </authorList>
    </citation>
    <scope>NUCLEOTIDE SEQUENCE [LARGE SCALE GENOMIC DNA]</scope>
    <source>
        <strain evidence="10 11">P385</strain>
    </source>
</reference>
<dbReference type="InterPro" id="IPR046357">
    <property type="entry name" value="PPIase_dom_sf"/>
</dbReference>
<dbReference type="Pfam" id="PF09312">
    <property type="entry name" value="SurA_N"/>
    <property type="match status" value="1"/>
</dbReference>
<comment type="domain">
    <text evidence="7">The PPIase activity resides only in the second parvulin domain. The N-terminal region and the C-terminal tail are necessary and sufficient for the chaperone activity of SurA. The PPIase activity is dispensable for SurA to function as a chaperone. The N-terminal region and the C-terminal tail are also required for porin recognition.</text>
</comment>
<feature type="chain" id="PRO_5044909101" description="Chaperone SurA" evidence="7">
    <location>
        <begin position="22"/>
        <end position="441"/>
    </location>
</feature>
<evidence type="ECO:0000256" key="1">
    <source>
        <dbReference type="ARBA" id="ARBA00022729"/>
    </source>
</evidence>
<dbReference type="PANTHER" id="PTHR47637">
    <property type="entry name" value="CHAPERONE SURA"/>
    <property type="match status" value="1"/>
</dbReference>
<dbReference type="EMBL" id="JAVRHY010000003">
    <property type="protein sequence ID" value="MDT0617597.1"/>
    <property type="molecule type" value="Genomic_DNA"/>
</dbReference>
<name>A0ABU3B6X8_9GAMM</name>
<feature type="domain" description="PpiC" evidence="9">
    <location>
        <begin position="174"/>
        <end position="275"/>
    </location>
</feature>
<evidence type="ECO:0000256" key="7">
    <source>
        <dbReference type="HAMAP-Rule" id="MF_01183"/>
    </source>
</evidence>
<accession>A0ABU3B6X8</accession>